<feature type="region of interest" description="Disordered" evidence="1">
    <location>
        <begin position="29"/>
        <end position="84"/>
    </location>
</feature>
<feature type="compositionally biased region" description="Polar residues" evidence="1">
    <location>
        <begin position="62"/>
        <end position="84"/>
    </location>
</feature>
<protein>
    <submittedName>
        <fullName evidence="2">Uncharacterized protein</fullName>
    </submittedName>
</protein>
<feature type="compositionally biased region" description="Basic and acidic residues" evidence="1">
    <location>
        <begin position="36"/>
        <end position="45"/>
    </location>
</feature>
<accession>A0AAD9NN21</accession>
<reference evidence="2" key="1">
    <citation type="journal article" date="2023" name="Mol. Biol. Evol.">
        <title>Third-Generation Sequencing Reveals the Adaptive Role of the Epigenome in Three Deep-Sea Polychaetes.</title>
        <authorList>
            <person name="Perez M."/>
            <person name="Aroh O."/>
            <person name="Sun Y."/>
            <person name="Lan Y."/>
            <person name="Juniper S.K."/>
            <person name="Young C.R."/>
            <person name="Angers B."/>
            <person name="Qian P.Y."/>
        </authorList>
    </citation>
    <scope>NUCLEOTIDE SEQUENCE</scope>
    <source>
        <strain evidence="2">R07B-5</strain>
    </source>
</reference>
<dbReference type="EMBL" id="JAODUO010000801">
    <property type="protein sequence ID" value="KAK2174446.1"/>
    <property type="molecule type" value="Genomic_DNA"/>
</dbReference>
<organism evidence="2 3">
    <name type="scientific">Ridgeia piscesae</name>
    <name type="common">Tubeworm</name>
    <dbReference type="NCBI Taxonomy" id="27915"/>
    <lineage>
        <taxon>Eukaryota</taxon>
        <taxon>Metazoa</taxon>
        <taxon>Spiralia</taxon>
        <taxon>Lophotrochozoa</taxon>
        <taxon>Annelida</taxon>
        <taxon>Polychaeta</taxon>
        <taxon>Sedentaria</taxon>
        <taxon>Canalipalpata</taxon>
        <taxon>Sabellida</taxon>
        <taxon>Siboglinidae</taxon>
        <taxon>Ridgeia</taxon>
    </lineage>
</organism>
<proteinExistence type="predicted"/>
<dbReference type="Proteomes" id="UP001209878">
    <property type="component" value="Unassembled WGS sequence"/>
</dbReference>
<dbReference type="AlphaFoldDB" id="A0AAD9NN21"/>
<name>A0AAD9NN21_RIDPI</name>
<sequence length="84" mass="9078">MYLNQCKLHRAGASDIGSCLQEWVDKAVSATPAVEEDGKKRKRDETETEAETGMKAVKTADVNGNTPGNKTTKAKLSSFSFGKN</sequence>
<evidence type="ECO:0000313" key="3">
    <source>
        <dbReference type="Proteomes" id="UP001209878"/>
    </source>
</evidence>
<gene>
    <name evidence="2" type="ORF">NP493_801g02007</name>
</gene>
<evidence type="ECO:0000313" key="2">
    <source>
        <dbReference type="EMBL" id="KAK2174446.1"/>
    </source>
</evidence>
<comment type="caution">
    <text evidence="2">The sequence shown here is derived from an EMBL/GenBank/DDBJ whole genome shotgun (WGS) entry which is preliminary data.</text>
</comment>
<keyword evidence="3" id="KW-1185">Reference proteome</keyword>
<evidence type="ECO:0000256" key="1">
    <source>
        <dbReference type="SAM" id="MobiDB-lite"/>
    </source>
</evidence>